<dbReference type="RefSeq" id="WP_284378783.1">
    <property type="nucleotide sequence ID" value="NZ_BSNN01000005.1"/>
</dbReference>
<proteinExistence type="predicted"/>
<dbReference type="Proteomes" id="UP001156694">
    <property type="component" value="Unassembled WGS sequence"/>
</dbReference>
<feature type="region of interest" description="Disordered" evidence="1">
    <location>
        <begin position="1"/>
        <end position="22"/>
    </location>
</feature>
<dbReference type="EMBL" id="BSNN01000005">
    <property type="protein sequence ID" value="GLQ35800.1"/>
    <property type="molecule type" value="Genomic_DNA"/>
</dbReference>
<protein>
    <submittedName>
        <fullName evidence="2">Uncharacterized protein</fullName>
    </submittedName>
</protein>
<sequence length="51" mass="5777">MSVSNPLENTSPDIQQKKQWTEPKLKCDKIARETDSGRTVDGIETPVYRVS</sequence>
<gene>
    <name evidence="2" type="ORF">GCM10007939_20830</name>
</gene>
<evidence type="ECO:0000256" key="1">
    <source>
        <dbReference type="SAM" id="MobiDB-lite"/>
    </source>
</evidence>
<keyword evidence="3" id="KW-1185">Reference proteome</keyword>
<name>A0ABQ5VX10_9RHOB</name>
<evidence type="ECO:0000313" key="3">
    <source>
        <dbReference type="Proteomes" id="UP001156694"/>
    </source>
</evidence>
<organism evidence="2 3">
    <name type="scientific">Amylibacter marinus</name>
    <dbReference type="NCBI Taxonomy" id="1475483"/>
    <lineage>
        <taxon>Bacteria</taxon>
        <taxon>Pseudomonadati</taxon>
        <taxon>Pseudomonadota</taxon>
        <taxon>Alphaproteobacteria</taxon>
        <taxon>Rhodobacterales</taxon>
        <taxon>Paracoccaceae</taxon>
        <taxon>Amylibacter</taxon>
    </lineage>
</organism>
<feature type="compositionally biased region" description="Polar residues" evidence="1">
    <location>
        <begin position="1"/>
        <end position="14"/>
    </location>
</feature>
<reference evidence="3" key="1">
    <citation type="journal article" date="2019" name="Int. J. Syst. Evol. Microbiol.">
        <title>The Global Catalogue of Microorganisms (GCM) 10K type strain sequencing project: providing services to taxonomists for standard genome sequencing and annotation.</title>
        <authorList>
            <consortium name="The Broad Institute Genomics Platform"/>
            <consortium name="The Broad Institute Genome Sequencing Center for Infectious Disease"/>
            <person name="Wu L."/>
            <person name="Ma J."/>
        </authorList>
    </citation>
    <scope>NUCLEOTIDE SEQUENCE [LARGE SCALE GENOMIC DNA]</scope>
    <source>
        <strain evidence="3">NBRC 110140</strain>
    </source>
</reference>
<accession>A0ABQ5VX10</accession>
<comment type="caution">
    <text evidence="2">The sequence shown here is derived from an EMBL/GenBank/DDBJ whole genome shotgun (WGS) entry which is preliminary data.</text>
</comment>
<evidence type="ECO:0000313" key="2">
    <source>
        <dbReference type="EMBL" id="GLQ35800.1"/>
    </source>
</evidence>